<accession>A0ABS7X5M8</accession>
<evidence type="ECO:0000256" key="1">
    <source>
        <dbReference type="SAM" id="SignalP"/>
    </source>
</evidence>
<comment type="caution">
    <text evidence="2">The sequence shown here is derived from an EMBL/GenBank/DDBJ whole genome shotgun (WGS) entry which is preliminary data.</text>
</comment>
<reference evidence="2 3" key="1">
    <citation type="submission" date="2021-08" db="EMBL/GenBank/DDBJ databases">
        <title>Rheinheimera aquimaris sp. nov., isolated from seawater of the East Sea in Korea.</title>
        <authorList>
            <person name="Kim K.H."/>
            <person name="Wenting R."/>
            <person name="Kim K.R."/>
            <person name="Jeon C.O."/>
        </authorList>
    </citation>
    <scope>NUCLEOTIDE SEQUENCE [LARGE SCALE GENOMIC DNA]</scope>
    <source>
        <strain evidence="2 3">MA-13</strain>
    </source>
</reference>
<proteinExistence type="predicted"/>
<organism evidence="2 3">
    <name type="scientific">Rheinheimera maricola</name>
    <dbReference type="NCBI Taxonomy" id="2793282"/>
    <lineage>
        <taxon>Bacteria</taxon>
        <taxon>Pseudomonadati</taxon>
        <taxon>Pseudomonadota</taxon>
        <taxon>Gammaproteobacteria</taxon>
        <taxon>Chromatiales</taxon>
        <taxon>Chromatiaceae</taxon>
        <taxon>Rheinheimera</taxon>
    </lineage>
</organism>
<dbReference type="RefSeq" id="WP_205310041.1">
    <property type="nucleotide sequence ID" value="NZ_JAERPS020000001.1"/>
</dbReference>
<feature type="chain" id="PRO_5047370143" description="Nuclear transport factor 2 family protein" evidence="1">
    <location>
        <begin position="23"/>
        <end position="153"/>
    </location>
</feature>
<evidence type="ECO:0008006" key="4">
    <source>
        <dbReference type="Google" id="ProtNLM"/>
    </source>
</evidence>
<name>A0ABS7X5M8_9GAMM</name>
<gene>
    <name evidence="2" type="ORF">I4W93_002325</name>
</gene>
<dbReference type="Proteomes" id="UP000663814">
    <property type="component" value="Unassembled WGS sequence"/>
</dbReference>
<dbReference type="EMBL" id="JAERPS020000001">
    <property type="protein sequence ID" value="MBZ9610425.1"/>
    <property type="molecule type" value="Genomic_DNA"/>
</dbReference>
<feature type="signal peptide" evidence="1">
    <location>
        <begin position="1"/>
        <end position="22"/>
    </location>
</feature>
<protein>
    <recommendedName>
        <fullName evidence="4">Nuclear transport factor 2 family protein</fullName>
    </recommendedName>
</protein>
<dbReference type="SUPFAM" id="SSF54427">
    <property type="entry name" value="NTF2-like"/>
    <property type="match status" value="1"/>
</dbReference>
<keyword evidence="3" id="KW-1185">Reference proteome</keyword>
<dbReference type="InterPro" id="IPR032710">
    <property type="entry name" value="NTF2-like_dom_sf"/>
</dbReference>
<keyword evidence="1" id="KW-0732">Signal</keyword>
<sequence length="153" mass="17946">MKSIYPFFLLVTWLCFSNKALADNCDSNCQMDQIYSYFKALDKVSLRGSSIKDIEYFLSLMHADVKYIHVEYEARFDKESWRKAFVRNLERGAYQNSNENEQRVLQAILGKNHVAVEYSHGMVQKDGTWQQKKPLLILFGFTEGKISLVKELW</sequence>
<evidence type="ECO:0000313" key="3">
    <source>
        <dbReference type="Proteomes" id="UP000663814"/>
    </source>
</evidence>
<evidence type="ECO:0000313" key="2">
    <source>
        <dbReference type="EMBL" id="MBZ9610425.1"/>
    </source>
</evidence>